<dbReference type="SMART" id="SM00448">
    <property type="entry name" value="REC"/>
    <property type="match status" value="1"/>
</dbReference>
<evidence type="ECO:0000256" key="1">
    <source>
        <dbReference type="ARBA" id="ARBA00022553"/>
    </source>
</evidence>
<dbReference type="GO" id="GO:0005829">
    <property type="term" value="C:cytosol"/>
    <property type="evidence" value="ECO:0007669"/>
    <property type="project" value="TreeGrafter"/>
</dbReference>
<dbReference type="SUPFAM" id="SSF52172">
    <property type="entry name" value="CheY-like"/>
    <property type="match status" value="1"/>
</dbReference>
<dbReference type="EMBL" id="JAEKNR010000149">
    <property type="protein sequence ID" value="MBJ7599379.1"/>
    <property type="molecule type" value="Genomic_DNA"/>
</dbReference>
<name>A0A934K3N2_9BACT</name>
<dbReference type="RefSeq" id="WP_338202872.1">
    <property type="nucleotide sequence ID" value="NZ_JAEKNR010000149.1"/>
</dbReference>
<dbReference type="Gene3D" id="1.10.10.10">
    <property type="entry name" value="Winged helix-like DNA-binding domain superfamily/Winged helix DNA-binding domain"/>
    <property type="match status" value="1"/>
</dbReference>
<dbReference type="Proteomes" id="UP000612893">
    <property type="component" value="Unassembled WGS sequence"/>
</dbReference>
<keyword evidence="1 6" id="KW-0597">Phosphoprotein</keyword>
<dbReference type="CDD" id="cd17574">
    <property type="entry name" value="REC_OmpR"/>
    <property type="match status" value="1"/>
</dbReference>
<reference evidence="10" key="1">
    <citation type="submission" date="2020-10" db="EMBL/GenBank/DDBJ databases">
        <title>Ca. Dormibacterota MAGs.</title>
        <authorList>
            <person name="Montgomery K."/>
        </authorList>
    </citation>
    <scope>NUCLEOTIDE SEQUENCE [LARGE SCALE GENOMIC DNA]</scope>
    <source>
        <strain evidence="10">SC8812_S17_10</strain>
    </source>
</reference>
<protein>
    <submittedName>
        <fullName evidence="10">Response regulator transcription factor</fullName>
    </submittedName>
</protein>
<feature type="modified residue" description="4-aspartylphosphate" evidence="6">
    <location>
        <position position="56"/>
    </location>
</feature>
<dbReference type="GO" id="GO:0032993">
    <property type="term" value="C:protein-DNA complex"/>
    <property type="evidence" value="ECO:0007669"/>
    <property type="project" value="TreeGrafter"/>
</dbReference>
<dbReference type="InterPro" id="IPR011006">
    <property type="entry name" value="CheY-like_superfamily"/>
</dbReference>
<dbReference type="PANTHER" id="PTHR48111">
    <property type="entry name" value="REGULATOR OF RPOS"/>
    <property type="match status" value="1"/>
</dbReference>
<keyword evidence="2" id="KW-0902">Two-component regulatory system</keyword>
<dbReference type="GO" id="GO:0000976">
    <property type="term" value="F:transcription cis-regulatory region binding"/>
    <property type="evidence" value="ECO:0007669"/>
    <property type="project" value="TreeGrafter"/>
</dbReference>
<sequence>MATARDLVMVVDDDPKIVALVRAYLISGGFDVVTAADGAEALRLIRERKPRLVVLDLMLPEMDGMEVTREVRRWSDVPILMLTARGSVQDRIGGFGEGADDYLVKPFAPSELVARVRAILRRAPSGANGRHLRHGDLDIDLDRHEVRQDGRLVELSALEFRLLAALVQADGHVLSRDRLLDVLSGPDAEGVLERSVDVYVGRLRSKLGDDPERPRYVATVRGAGYRTTRAQ</sequence>
<dbReference type="InterPro" id="IPR001867">
    <property type="entry name" value="OmpR/PhoB-type_DNA-bd"/>
</dbReference>
<dbReference type="FunFam" id="3.40.50.2300:FF:000001">
    <property type="entry name" value="DNA-binding response regulator PhoB"/>
    <property type="match status" value="1"/>
</dbReference>
<dbReference type="InterPro" id="IPR036388">
    <property type="entry name" value="WH-like_DNA-bd_sf"/>
</dbReference>
<evidence type="ECO:0000256" key="7">
    <source>
        <dbReference type="PROSITE-ProRule" id="PRU01091"/>
    </source>
</evidence>
<keyword evidence="3" id="KW-0805">Transcription regulation</keyword>
<dbReference type="Pfam" id="PF00486">
    <property type="entry name" value="Trans_reg_C"/>
    <property type="match status" value="1"/>
</dbReference>
<dbReference type="Gene3D" id="3.40.50.2300">
    <property type="match status" value="1"/>
</dbReference>
<evidence type="ECO:0000313" key="11">
    <source>
        <dbReference type="Proteomes" id="UP000612893"/>
    </source>
</evidence>
<evidence type="ECO:0000256" key="3">
    <source>
        <dbReference type="ARBA" id="ARBA00023015"/>
    </source>
</evidence>
<evidence type="ECO:0000313" key="10">
    <source>
        <dbReference type="EMBL" id="MBJ7599379.1"/>
    </source>
</evidence>
<gene>
    <name evidence="10" type="ORF">JF922_15045</name>
</gene>
<dbReference type="PROSITE" id="PS51755">
    <property type="entry name" value="OMPR_PHOB"/>
    <property type="match status" value="1"/>
</dbReference>
<evidence type="ECO:0000256" key="4">
    <source>
        <dbReference type="ARBA" id="ARBA00023125"/>
    </source>
</evidence>
<evidence type="ECO:0000256" key="6">
    <source>
        <dbReference type="PROSITE-ProRule" id="PRU00169"/>
    </source>
</evidence>
<dbReference type="Gene3D" id="6.10.250.690">
    <property type="match status" value="1"/>
</dbReference>
<dbReference type="SMART" id="SM00862">
    <property type="entry name" value="Trans_reg_C"/>
    <property type="match status" value="1"/>
</dbReference>
<comment type="caution">
    <text evidence="10">The sequence shown here is derived from an EMBL/GenBank/DDBJ whole genome shotgun (WGS) entry which is preliminary data.</text>
</comment>
<dbReference type="Pfam" id="PF00072">
    <property type="entry name" value="Response_reg"/>
    <property type="match status" value="1"/>
</dbReference>
<feature type="DNA-binding region" description="OmpR/PhoB-type" evidence="7">
    <location>
        <begin position="129"/>
        <end position="229"/>
    </location>
</feature>
<evidence type="ECO:0000259" key="8">
    <source>
        <dbReference type="PROSITE" id="PS50110"/>
    </source>
</evidence>
<evidence type="ECO:0000256" key="2">
    <source>
        <dbReference type="ARBA" id="ARBA00023012"/>
    </source>
</evidence>
<accession>A0A934K3N2</accession>
<dbReference type="PANTHER" id="PTHR48111:SF4">
    <property type="entry name" value="DNA-BINDING DUAL TRANSCRIPTIONAL REGULATOR OMPR"/>
    <property type="match status" value="1"/>
</dbReference>
<organism evidence="10 11">
    <name type="scientific">Candidatus Nephthysia bennettiae</name>
    <dbReference type="NCBI Taxonomy" id="3127016"/>
    <lineage>
        <taxon>Bacteria</taxon>
        <taxon>Bacillati</taxon>
        <taxon>Candidatus Dormiibacterota</taxon>
        <taxon>Candidatus Dormibacteria</taxon>
        <taxon>Candidatus Dormibacterales</taxon>
        <taxon>Candidatus Dormibacteraceae</taxon>
        <taxon>Candidatus Nephthysia</taxon>
    </lineage>
</organism>
<dbReference type="PROSITE" id="PS50110">
    <property type="entry name" value="RESPONSE_REGULATORY"/>
    <property type="match status" value="1"/>
</dbReference>
<keyword evidence="5" id="KW-0804">Transcription</keyword>
<dbReference type="InterPro" id="IPR039420">
    <property type="entry name" value="WalR-like"/>
</dbReference>
<evidence type="ECO:0000259" key="9">
    <source>
        <dbReference type="PROSITE" id="PS51755"/>
    </source>
</evidence>
<keyword evidence="11" id="KW-1185">Reference proteome</keyword>
<dbReference type="GO" id="GO:0000156">
    <property type="term" value="F:phosphorelay response regulator activity"/>
    <property type="evidence" value="ECO:0007669"/>
    <property type="project" value="TreeGrafter"/>
</dbReference>
<feature type="domain" description="OmpR/PhoB-type" evidence="9">
    <location>
        <begin position="129"/>
        <end position="229"/>
    </location>
</feature>
<dbReference type="InterPro" id="IPR001789">
    <property type="entry name" value="Sig_transdc_resp-reg_receiver"/>
</dbReference>
<evidence type="ECO:0000256" key="5">
    <source>
        <dbReference type="ARBA" id="ARBA00023163"/>
    </source>
</evidence>
<keyword evidence="4 7" id="KW-0238">DNA-binding</keyword>
<dbReference type="GO" id="GO:0006355">
    <property type="term" value="P:regulation of DNA-templated transcription"/>
    <property type="evidence" value="ECO:0007669"/>
    <property type="project" value="InterPro"/>
</dbReference>
<dbReference type="AlphaFoldDB" id="A0A934K3N2"/>
<proteinExistence type="predicted"/>
<dbReference type="CDD" id="cd00383">
    <property type="entry name" value="trans_reg_C"/>
    <property type="match status" value="1"/>
</dbReference>
<feature type="domain" description="Response regulatory" evidence="8">
    <location>
        <begin position="7"/>
        <end position="120"/>
    </location>
</feature>